<feature type="chain" id="PRO_5016352126" evidence="1">
    <location>
        <begin position="24"/>
        <end position="522"/>
    </location>
</feature>
<comment type="caution">
    <text evidence="2">The sequence shown here is derived from an EMBL/GenBank/DDBJ whole genome shotgun (WGS) entry which is preliminary data.</text>
</comment>
<reference evidence="2 3" key="1">
    <citation type="submission" date="2018-06" db="EMBL/GenBank/DDBJ databases">
        <title>Genomic Encyclopedia of Archaeal and Bacterial Type Strains, Phase II (KMG-II): from individual species to whole genera.</title>
        <authorList>
            <person name="Goeker M."/>
        </authorList>
    </citation>
    <scope>NUCLEOTIDE SEQUENCE [LARGE SCALE GENOMIC DNA]</scope>
    <source>
        <strain evidence="2 3">DSM 14825</strain>
    </source>
</reference>
<evidence type="ECO:0000256" key="1">
    <source>
        <dbReference type="SAM" id="SignalP"/>
    </source>
</evidence>
<accession>A0A327SZ23</accession>
<proteinExistence type="predicted"/>
<name>A0A327SZ23_9SPHI</name>
<keyword evidence="1" id="KW-0732">Signal</keyword>
<protein>
    <submittedName>
        <fullName evidence="2">Uncharacterized protein</fullName>
    </submittedName>
</protein>
<dbReference type="OrthoDB" id="1098499at2"/>
<gene>
    <name evidence="2" type="ORF">LY11_01100</name>
</gene>
<feature type="signal peptide" evidence="1">
    <location>
        <begin position="1"/>
        <end position="23"/>
    </location>
</feature>
<evidence type="ECO:0000313" key="2">
    <source>
        <dbReference type="EMBL" id="RAJ34209.1"/>
    </source>
</evidence>
<sequence>MYSKTTKHALFLAAFLLTLSSCKKDHNVIPQKEQTTDKKVNYIPSADLTWTNQTYPWFNTNILSPFAGGTSREFPTEYMSDMKPSDGWELYMNTFAVNPVDTQKKYFVIYNRYRGLLRIYYYLDNNNFSPTKNIIWELGLNGTANNSKVLNFEQGELIDNSIKLQYTTRVQLEKKVQPNGCWYAEQFELSYDESIYPQSYAANVLKIGLMGQDVTKYSFTGSQTGTIDGTIQVPQKTGSSLWSTLVNGAMNLGLGAISSGASTALTAIFKDGLSKLKMDQIKEGALKSITASSIIKDLPKSIFNAILGKNNTGTTYSTEKVNLKINTSIKLEGTGTGSPTGLGTFDVLFSGTQNLTAPESGVIPIYTKKLGVFNIVGTPIINKWMYKYSGEVDSQTTALFALDHNSFSMIWNPDLINQTPEGASIQNLRKQFVLIDVTSPVSGTGYVGEYITPQNETLLAMTGDGTASFTRTFKTGQAPSWRPSVGAYAVRISFDVVPNNGSPITTIVKTILGTSANVDPNN</sequence>
<dbReference type="AlphaFoldDB" id="A0A327SZ23"/>
<dbReference type="EMBL" id="QLLR01000003">
    <property type="protein sequence ID" value="RAJ34209.1"/>
    <property type="molecule type" value="Genomic_DNA"/>
</dbReference>
<evidence type="ECO:0000313" key="3">
    <source>
        <dbReference type="Proteomes" id="UP000249754"/>
    </source>
</evidence>
<organism evidence="2 3">
    <name type="scientific">Pedobacter cryoconitis</name>
    <dbReference type="NCBI Taxonomy" id="188932"/>
    <lineage>
        <taxon>Bacteria</taxon>
        <taxon>Pseudomonadati</taxon>
        <taxon>Bacteroidota</taxon>
        <taxon>Sphingobacteriia</taxon>
        <taxon>Sphingobacteriales</taxon>
        <taxon>Sphingobacteriaceae</taxon>
        <taxon>Pedobacter</taxon>
    </lineage>
</organism>
<dbReference type="RefSeq" id="WP_111632713.1">
    <property type="nucleotide sequence ID" value="NZ_QLLR01000003.1"/>
</dbReference>
<dbReference type="Proteomes" id="UP000249754">
    <property type="component" value="Unassembled WGS sequence"/>
</dbReference>
<dbReference type="PROSITE" id="PS51257">
    <property type="entry name" value="PROKAR_LIPOPROTEIN"/>
    <property type="match status" value="1"/>
</dbReference>